<dbReference type="EMBL" id="CP029347">
    <property type="protein sequence ID" value="AWL11253.1"/>
    <property type="molecule type" value="Genomic_DNA"/>
</dbReference>
<dbReference type="Pfam" id="PF00924">
    <property type="entry name" value="MS_channel_2nd"/>
    <property type="match status" value="1"/>
</dbReference>
<dbReference type="GO" id="GO:0071470">
    <property type="term" value="P:cellular response to osmotic stress"/>
    <property type="evidence" value="ECO:0007669"/>
    <property type="project" value="InterPro"/>
</dbReference>
<evidence type="ECO:0000256" key="3">
    <source>
        <dbReference type="ARBA" id="ARBA00022989"/>
    </source>
</evidence>
<proteinExistence type="predicted"/>
<dbReference type="GO" id="GO:0005886">
    <property type="term" value="C:plasma membrane"/>
    <property type="evidence" value="ECO:0007669"/>
    <property type="project" value="TreeGrafter"/>
</dbReference>
<comment type="subcellular location">
    <subcellularLocation>
        <location evidence="1">Membrane</location>
    </subcellularLocation>
</comment>
<evidence type="ECO:0000256" key="5">
    <source>
        <dbReference type="SAM" id="Phobius"/>
    </source>
</evidence>
<feature type="transmembrane region" description="Helical" evidence="5">
    <location>
        <begin position="80"/>
        <end position="99"/>
    </location>
</feature>
<feature type="transmembrane region" description="Helical" evidence="5">
    <location>
        <begin position="119"/>
        <end position="137"/>
    </location>
</feature>
<dbReference type="InterPro" id="IPR023408">
    <property type="entry name" value="MscS_beta-dom_sf"/>
</dbReference>
<evidence type="ECO:0000256" key="1">
    <source>
        <dbReference type="ARBA" id="ARBA00004370"/>
    </source>
</evidence>
<protein>
    <submittedName>
        <fullName evidence="7">Miniconductance mechanosensitive channel YbdG</fullName>
    </submittedName>
</protein>
<keyword evidence="2 5" id="KW-0812">Transmembrane</keyword>
<dbReference type="SUPFAM" id="SSF50182">
    <property type="entry name" value="Sm-like ribonucleoproteins"/>
    <property type="match status" value="1"/>
</dbReference>
<accession>A0A2S2E0V5</accession>
<gene>
    <name evidence="7" type="ORF">HMF8227_00757</name>
</gene>
<sequence>MDEKQTLMQGFEQLPTLVLEYSDALGLPIQVSQTLYLVIALSLILVSSWLGLVVGRYLLTHQATRLIAASKSQLDDELKEHHFFSRLAHLIPVVLIYVLAQPLLKDWEGALSLLLKLTYIYGVVVSLLLISALLNTAEGIYNHSPMAKRVPITNFIQVGKLIFTLVAIILVVADLIDKSPTLVLSGLGAITAVLLLIFRDTILGLVAGVNIVANRMVNTGDWIELSKYGANGTVIAVGLTTVKVQNWDNTITTVPTYALIGDSFINWRGMQESGGRRIKRAIYLDIHSIRFCDESMLEDFAKIRYIKAYINKKREEVARHNQDEHVTAEDLVNARRLTNIGTFRAYIIEYLKHHPKVNQELTLMARQLAPTEFGLPMEVYCFSKDKIWVEYEGVQSDIMDHLLAILPAFGLRAYQRISDRQTGN</sequence>
<dbReference type="GO" id="GO:0008381">
    <property type="term" value="F:mechanosensitive monoatomic ion channel activity"/>
    <property type="evidence" value="ECO:0007669"/>
    <property type="project" value="InterPro"/>
</dbReference>
<organism evidence="7 8">
    <name type="scientific">Saliniradius amylolyticus</name>
    <dbReference type="NCBI Taxonomy" id="2183582"/>
    <lineage>
        <taxon>Bacteria</taxon>
        <taxon>Pseudomonadati</taxon>
        <taxon>Pseudomonadota</taxon>
        <taxon>Gammaproteobacteria</taxon>
        <taxon>Alteromonadales</taxon>
        <taxon>Alteromonadaceae</taxon>
        <taxon>Saliniradius</taxon>
    </lineage>
</organism>
<dbReference type="AlphaFoldDB" id="A0A2S2E0V5"/>
<evidence type="ECO:0000256" key="4">
    <source>
        <dbReference type="ARBA" id="ARBA00023136"/>
    </source>
</evidence>
<dbReference type="KEGG" id="salh:HMF8227_00757"/>
<keyword evidence="3 5" id="KW-1133">Transmembrane helix</keyword>
<feature type="transmembrane region" description="Helical" evidence="5">
    <location>
        <begin position="35"/>
        <end position="59"/>
    </location>
</feature>
<evidence type="ECO:0000256" key="2">
    <source>
        <dbReference type="ARBA" id="ARBA00022692"/>
    </source>
</evidence>
<reference evidence="7 8" key="1">
    <citation type="submission" date="2018-05" db="EMBL/GenBank/DDBJ databases">
        <title>Salinimonas sp. HMF8227 Genome sequencing and assembly.</title>
        <authorList>
            <person name="Kang H."/>
            <person name="Kang J."/>
            <person name="Cha I."/>
            <person name="Kim H."/>
            <person name="Joh K."/>
        </authorList>
    </citation>
    <scope>NUCLEOTIDE SEQUENCE [LARGE SCALE GENOMIC DNA]</scope>
    <source>
        <strain evidence="7 8">HMF8227</strain>
    </source>
</reference>
<dbReference type="Gene3D" id="2.30.30.60">
    <property type="match status" value="1"/>
</dbReference>
<dbReference type="InterPro" id="IPR006685">
    <property type="entry name" value="MscS_channel_2nd"/>
</dbReference>
<evidence type="ECO:0000313" key="7">
    <source>
        <dbReference type="EMBL" id="AWL11253.1"/>
    </source>
</evidence>
<dbReference type="PANTHER" id="PTHR30414:SF0">
    <property type="entry name" value="MINICONDUCTANCE MECHANOSENSITIVE CHANNEL YBDG"/>
    <property type="match status" value="1"/>
</dbReference>
<dbReference type="PANTHER" id="PTHR30414">
    <property type="entry name" value="MINICONDUCTANCE MECHANOSENSITIVE CHANNEL YBDG"/>
    <property type="match status" value="1"/>
</dbReference>
<dbReference type="InterPro" id="IPR030192">
    <property type="entry name" value="YbdG"/>
</dbReference>
<evidence type="ECO:0000313" key="8">
    <source>
        <dbReference type="Proteomes" id="UP000245728"/>
    </source>
</evidence>
<name>A0A2S2E0V5_9ALTE</name>
<keyword evidence="4 5" id="KW-0472">Membrane</keyword>
<keyword evidence="8" id="KW-1185">Reference proteome</keyword>
<feature type="transmembrane region" description="Helical" evidence="5">
    <location>
        <begin position="158"/>
        <end position="176"/>
    </location>
</feature>
<evidence type="ECO:0000259" key="6">
    <source>
        <dbReference type="Pfam" id="PF00924"/>
    </source>
</evidence>
<feature type="domain" description="Mechanosensitive ion channel MscS" evidence="6">
    <location>
        <begin position="200"/>
        <end position="268"/>
    </location>
</feature>
<dbReference type="RefSeq" id="WP_239421191.1">
    <property type="nucleotide sequence ID" value="NZ_CP029347.1"/>
</dbReference>
<dbReference type="Proteomes" id="UP000245728">
    <property type="component" value="Chromosome"/>
</dbReference>
<dbReference type="InterPro" id="IPR010920">
    <property type="entry name" value="LSM_dom_sf"/>
</dbReference>